<proteinExistence type="predicted"/>
<evidence type="ECO:0000256" key="1">
    <source>
        <dbReference type="ARBA" id="ARBA00023002"/>
    </source>
</evidence>
<evidence type="ECO:0000313" key="4">
    <source>
        <dbReference type="Proteomes" id="UP000281553"/>
    </source>
</evidence>
<dbReference type="SUPFAM" id="SSF51735">
    <property type="entry name" value="NAD(P)-binding Rossmann-fold domains"/>
    <property type="match status" value="1"/>
</dbReference>
<dbReference type="Gene3D" id="3.40.50.720">
    <property type="entry name" value="NAD(P)-binding Rossmann-like Domain"/>
    <property type="match status" value="1"/>
</dbReference>
<dbReference type="AlphaFoldDB" id="A0A3P6TXR5"/>
<reference evidence="3 4" key="1">
    <citation type="submission" date="2018-11" db="EMBL/GenBank/DDBJ databases">
        <authorList>
            <consortium name="Pathogen Informatics"/>
        </authorList>
    </citation>
    <scope>NUCLEOTIDE SEQUENCE [LARGE SCALE GENOMIC DNA]</scope>
</reference>
<gene>
    <name evidence="3" type="ORF">DILT_LOCUS2128</name>
</gene>
<name>A0A3P6TXR5_DIBLA</name>
<dbReference type="EMBL" id="UYRU01041716">
    <property type="protein sequence ID" value="VDK69081.1"/>
    <property type="molecule type" value="Genomic_DNA"/>
</dbReference>
<evidence type="ECO:0000313" key="3">
    <source>
        <dbReference type="EMBL" id="VDK69081.1"/>
    </source>
</evidence>
<keyword evidence="1" id="KW-0560">Oxidoreductase</keyword>
<protein>
    <submittedName>
        <fullName evidence="3">Uncharacterized protein</fullName>
    </submittedName>
</protein>
<dbReference type="PANTHER" id="PTHR43157">
    <property type="entry name" value="PHOSPHATIDYLINOSITOL-GLYCAN BIOSYNTHESIS CLASS F PROTEIN-RELATED"/>
    <property type="match status" value="1"/>
</dbReference>
<dbReference type="InterPro" id="IPR036291">
    <property type="entry name" value="NAD(P)-bd_dom_sf"/>
</dbReference>
<keyword evidence="4" id="KW-1185">Reference proteome</keyword>
<dbReference type="PANTHER" id="PTHR43157:SF31">
    <property type="entry name" value="PHOSPHATIDYLINOSITOL-GLYCAN BIOSYNTHESIS CLASS F PROTEIN"/>
    <property type="match status" value="1"/>
</dbReference>
<feature type="chain" id="PRO_5018309313" evidence="2">
    <location>
        <begin position="20"/>
        <end position="367"/>
    </location>
</feature>
<dbReference type="Proteomes" id="UP000281553">
    <property type="component" value="Unassembled WGS sequence"/>
</dbReference>
<evidence type="ECO:0000256" key="2">
    <source>
        <dbReference type="SAM" id="SignalP"/>
    </source>
</evidence>
<keyword evidence="2" id="KW-0732">Signal</keyword>
<feature type="signal peptide" evidence="2">
    <location>
        <begin position="1"/>
        <end position="19"/>
    </location>
</feature>
<dbReference type="OrthoDB" id="191139at2759"/>
<organism evidence="3 4">
    <name type="scientific">Dibothriocephalus latus</name>
    <name type="common">Fish tapeworm</name>
    <name type="synonym">Diphyllobothrium latum</name>
    <dbReference type="NCBI Taxonomy" id="60516"/>
    <lineage>
        <taxon>Eukaryota</taxon>
        <taxon>Metazoa</taxon>
        <taxon>Spiralia</taxon>
        <taxon>Lophotrochozoa</taxon>
        <taxon>Platyhelminthes</taxon>
        <taxon>Cestoda</taxon>
        <taxon>Eucestoda</taxon>
        <taxon>Diphyllobothriidea</taxon>
        <taxon>Diphyllobothriidae</taxon>
        <taxon>Dibothriocephalus</taxon>
    </lineage>
</organism>
<accession>A0A3P6TXR5</accession>
<dbReference type="GO" id="GO:0016491">
    <property type="term" value="F:oxidoreductase activity"/>
    <property type="evidence" value="ECO:0007669"/>
    <property type="project" value="UniProtKB-KW"/>
</dbReference>
<sequence length="367" mass="40784">MSPLAHILLVAMLAVLYRSVRVYFGGCVCSTEGRLDGAVALVYPADSDLGLLTTRGLARRGATVVMACSLVEKCNRARRQLLDQFGPGSQAALDNFVGESKLREDQISTVGIIMPKQASDCILTCTCTCSKTTRQTALQVWQLHHVSAASIKEFCKKFRHKFTKLNILVLNSVYMSKTFDKTVDGLERHIGLNFVSSYLLAENLLPLLRRSSTAALTSRLVFVSSRLHAFGTLPEGLTEPVPPLPQSFDWWKAYTSSQLLTVTYASYLKSRDTQSKVAIAVVHPGLEAGLINKVFWKPFGYIFSWFGKSAWQAAQTTLAFLLQQQNPEDLYFAECQTAELHLQEAGEDLLGRVRNDLKRHLLPTVYA</sequence>